<evidence type="ECO:0000313" key="3">
    <source>
        <dbReference type="Proteomes" id="UP000639606"/>
    </source>
</evidence>
<feature type="domain" description="DUF397" evidence="1">
    <location>
        <begin position="15"/>
        <end position="60"/>
    </location>
</feature>
<keyword evidence="3" id="KW-1185">Reference proteome</keyword>
<organism evidence="2 3">
    <name type="scientific">Saccharothrix coeruleofusca</name>
    <dbReference type="NCBI Taxonomy" id="33919"/>
    <lineage>
        <taxon>Bacteria</taxon>
        <taxon>Bacillati</taxon>
        <taxon>Actinomycetota</taxon>
        <taxon>Actinomycetes</taxon>
        <taxon>Pseudonocardiales</taxon>
        <taxon>Pseudonocardiaceae</taxon>
        <taxon>Saccharothrix</taxon>
    </lineage>
</organism>
<proteinExistence type="predicted"/>
<evidence type="ECO:0000313" key="2">
    <source>
        <dbReference type="EMBL" id="GGP52589.1"/>
    </source>
</evidence>
<name>A0A918EEG9_9PSEU</name>
<dbReference type="Proteomes" id="UP000639606">
    <property type="component" value="Unassembled WGS sequence"/>
</dbReference>
<dbReference type="InterPro" id="IPR007278">
    <property type="entry name" value="DUF397"/>
</dbReference>
<accession>A0A918EEG9</accession>
<gene>
    <name evidence="2" type="ORF">GCM10010185_25880</name>
</gene>
<reference evidence="2" key="1">
    <citation type="journal article" date="2014" name="Int. J. Syst. Evol. Microbiol.">
        <title>Complete genome sequence of Corynebacterium casei LMG S-19264T (=DSM 44701T), isolated from a smear-ripened cheese.</title>
        <authorList>
            <consortium name="US DOE Joint Genome Institute (JGI-PGF)"/>
            <person name="Walter F."/>
            <person name="Albersmeier A."/>
            <person name="Kalinowski J."/>
            <person name="Ruckert C."/>
        </authorList>
    </citation>
    <scope>NUCLEOTIDE SEQUENCE</scope>
    <source>
        <strain evidence="2">JCM 3313</strain>
    </source>
</reference>
<dbReference type="RefSeq" id="WP_189223479.1">
    <property type="nucleotide sequence ID" value="NZ_BMRG01000004.1"/>
</dbReference>
<evidence type="ECO:0000259" key="1">
    <source>
        <dbReference type="Pfam" id="PF04149"/>
    </source>
</evidence>
<dbReference type="Pfam" id="PF04149">
    <property type="entry name" value="DUF397"/>
    <property type="match status" value="1"/>
</dbReference>
<dbReference type="AlphaFoldDB" id="A0A918EEG9"/>
<reference evidence="2" key="2">
    <citation type="submission" date="2020-09" db="EMBL/GenBank/DDBJ databases">
        <authorList>
            <person name="Sun Q."/>
            <person name="Ohkuma M."/>
        </authorList>
    </citation>
    <scope>NUCLEOTIDE SEQUENCE</scope>
    <source>
        <strain evidence="2">JCM 3313</strain>
    </source>
</reference>
<comment type="caution">
    <text evidence="2">The sequence shown here is derived from an EMBL/GenBank/DDBJ whole genome shotgun (WGS) entry which is preliminary data.</text>
</comment>
<dbReference type="EMBL" id="BMRG01000004">
    <property type="protein sequence ID" value="GGP52589.1"/>
    <property type="molecule type" value="Genomic_DNA"/>
</dbReference>
<sequence length="66" mass="6945">MIDSACFASARWKNASNHDGSCVDLALIPAALAVRDSKNPQGPLLAFPAERGAAFLAAVKSGRFDR</sequence>
<protein>
    <recommendedName>
        <fullName evidence="1">DUF397 domain-containing protein</fullName>
    </recommendedName>
</protein>